<dbReference type="PANTHER" id="PTHR33377">
    <property type="entry name" value="OS10G0134700 PROTEIN-RELATED"/>
    <property type="match status" value="1"/>
</dbReference>
<organism evidence="7 8">
    <name type="scientific">Panicum virgatum</name>
    <name type="common">Blackwell switchgrass</name>
    <dbReference type="NCBI Taxonomy" id="38727"/>
    <lineage>
        <taxon>Eukaryota</taxon>
        <taxon>Viridiplantae</taxon>
        <taxon>Streptophyta</taxon>
        <taxon>Embryophyta</taxon>
        <taxon>Tracheophyta</taxon>
        <taxon>Spermatophyta</taxon>
        <taxon>Magnoliopsida</taxon>
        <taxon>Liliopsida</taxon>
        <taxon>Poales</taxon>
        <taxon>Poaceae</taxon>
        <taxon>PACMAD clade</taxon>
        <taxon>Panicoideae</taxon>
        <taxon>Panicodae</taxon>
        <taxon>Paniceae</taxon>
        <taxon>Panicinae</taxon>
        <taxon>Panicum</taxon>
        <taxon>Panicum sect. Hiantes</taxon>
    </lineage>
</organism>
<proteinExistence type="inferred from homology"/>
<evidence type="ECO:0000256" key="2">
    <source>
        <dbReference type="ARBA" id="ARBA00022614"/>
    </source>
</evidence>
<dbReference type="AlphaFoldDB" id="A0A8T0NNU5"/>
<keyword evidence="8" id="KW-1185">Reference proteome</keyword>
<dbReference type="GO" id="GO:0006952">
    <property type="term" value="P:defense response"/>
    <property type="evidence" value="ECO:0007669"/>
    <property type="project" value="UniProtKB-KW"/>
</dbReference>
<dbReference type="OrthoDB" id="592612at2759"/>
<keyword evidence="4" id="KW-0547">Nucleotide-binding</keyword>
<evidence type="ECO:0000313" key="8">
    <source>
        <dbReference type="Proteomes" id="UP000823388"/>
    </source>
</evidence>
<evidence type="ECO:0000259" key="6">
    <source>
        <dbReference type="Pfam" id="PF18052"/>
    </source>
</evidence>
<dbReference type="PANTHER" id="PTHR33377:SF24">
    <property type="entry name" value="OS10G0134900 PROTEIN"/>
    <property type="match status" value="1"/>
</dbReference>
<evidence type="ECO:0000256" key="5">
    <source>
        <dbReference type="ARBA" id="ARBA00022821"/>
    </source>
</evidence>
<gene>
    <name evidence="7" type="ORF">PVAP13_9KG281000</name>
</gene>
<evidence type="ECO:0000313" key="7">
    <source>
        <dbReference type="EMBL" id="KAG2549949.1"/>
    </source>
</evidence>
<dbReference type="InterPro" id="IPR041118">
    <property type="entry name" value="Rx_N"/>
</dbReference>
<dbReference type="EMBL" id="CM029053">
    <property type="protein sequence ID" value="KAG2549949.1"/>
    <property type="molecule type" value="Genomic_DNA"/>
</dbReference>
<feature type="domain" description="Disease resistance N-terminal" evidence="6">
    <location>
        <begin position="11"/>
        <end position="93"/>
    </location>
</feature>
<sequence length="487" mass="55110">MELVVSAVAGDLVNRFMSFFISKYKTVEQIEKKMKRLQDLLIRAHMIVEESEVRYITNSKMLLQLQKLVEVMYQGYHVLDIIKYRTLCSSRADENEVSSFNINELSFTTWIKRLCSMKCTANIPELQITLDNLESTVSNMKEFVLLLGGCERMFRSPYDSYVYIDNFMFGRHVEKQLVINILQQENIPPFAPAVIPIIGGTRVGKKTLVAHICNNEKVRSKFSSILHMRGENILRIAHEVGAGRSLVVIEFTSDVEEKDWLKFYSSVKKMGRGSKIIIVSRIAKLSRFGTVNPVCLNALSNEEYSYLFKVLAFGGTNPEEHPQLAVIAGDLAVALGGSLITANVCADMMRKNQDVHFWISILKKYRNVVPKNFSVFGEHPKNLMDQDHPIDITRLASSSLSSPSSAKLRLMPPHSEVDDSKTELPKVMFGDLIAGSAVLPSGDFELVAWESPLPPYKRFVNFARYCDESISQHHTASAGKKRKRLDK</sequence>
<name>A0A8T0NNU5_PANVG</name>
<evidence type="ECO:0000256" key="1">
    <source>
        <dbReference type="ARBA" id="ARBA00008894"/>
    </source>
</evidence>
<dbReference type="SUPFAM" id="SSF52540">
    <property type="entry name" value="P-loop containing nucleoside triphosphate hydrolases"/>
    <property type="match status" value="1"/>
</dbReference>
<reference evidence="7" key="1">
    <citation type="submission" date="2020-05" db="EMBL/GenBank/DDBJ databases">
        <title>WGS assembly of Panicum virgatum.</title>
        <authorList>
            <person name="Lovell J.T."/>
            <person name="Jenkins J."/>
            <person name="Shu S."/>
            <person name="Juenger T.E."/>
            <person name="Schmutz J."/>
        </authorList>
    </citation>
    <scope>NUCLEOTIDE SEQUENCE</scope>
    <source>
        <strain evidence="7">AP13</strain>
    </source>
</reference>
<evidence type="ECO:0000256" key="3">
    <source>
        <dbReference type="ARBA" id="ARBA00022737"/>
    </source>
</evidence>
<dbReference type="Pfam" id="PF18052">
    <property type="entry name" value="Rx_N"/>
    <property type="match status" value="1"/>
</dbReference>
<accession>A0A8T0NNU5</accession>
<dbReference type="InterPro" id="IPR027417">
    <property type="entry name" value="P-loop_NTPase"/>
</dbReference>
<keyword evidence="5" id="KW-0611">Plant defense</keyword>
<keyword evidence="3" id="KW-0677">Repeat</keyword>
<dbReference type="Proteomes" id="UP000823388">
    <property type="component" value="Chromosome 9K"/>
</dbReference>
<dbReference type="GO" id="GO:0000166">
    <property type="term" value="F:nucleotide binding"/>
    <property type="evidence" value="ECO:0007669"/>
    <property type="project" value="UniProtKB-KW"/>
</dbReference>
<comment type="caution">
    <text evidence="7">The sequence shown here is derived from an EMBL/GenBank/DDBJ whole genome shotgun (WGS) entry which is preliminary data.</text>
</comment>
<evidence type="ECO:0000256" key="4">
    <source>
        <dbReference type="ARBA" id="ARBA00022741"/>
    </source>
</evidence>
<comment type="similarity">
    <text evidence="1">Belongs to the disease resistance NB-LRR family.</text>
</comment>
<protein>
    <recommendedName>
        <fullName evidence="6">Disease resistance N-terminal domain-containing protein</fullName>
    </recommendedName>
</protein>
<keyword evidence="2" id="KW-0433">Leucine-rich repeat</keyword>